<keyword evidence="5" id="KW-0732">Signal</keyword>
<protein>
    <recommendedName>
        <fullName evidence="6">Thioredoxin domain-containing protein</fullName>
    </recommendedName>
</protein>
<dbReference type="Pfam" id="PF00085">
    <property type="entry name" value="Thioredoxin"/>
    <property type="match status" value="1"/>
</dbReference>
<dbReference type="SUPFAM" id="SSF143503">
    <property type="entry name" value="PUG domain-like"/>
    <property type="match status" value="1"/>
</dbReference>
<keyword evidence="1" id="KW-0813">Transport</keyword>
<evidence type="ECO:0000256" key="4">
    <source>
        <dbReference type="SAM" id="MobiDB-lite"/>
    </source>
</evidence>
<name>A0ABD3N2Y4_9STRA</name>
<dbReference type="InterPro" id="IPR013766">
    <property type="entry name" value="Thioredoxin_domain"/>
</dbReference>
<dbReference type="SUPFAM" id="SSF52833">
    <property type="entry name" value="Thioredoxin-like"/>
    <property type="match status" value="1"/>
</dbReference>
<feature type="signal peptide" evidence="5">
    <location>
        <begin position="1"/>
        <end position="18"/>
    </location>
</feature>
<evidence type="ECO:0000256" key="5">
    <source>
        <dbReference type="SAM" id="SignalP"/>
    </source>
</evidence>
<keyword evidence="3" id="KW-1015">Disulfide bond</keyword>
<dbReference type="EMBL" id="JALLPJ020001311">
    <property type="protein sequence ID" value="KAL3770428.1"/>
    <property type="molecule type" value="Genomic_DNA"/>
</dbReference>
<dbReference type="PANTHER" id="PTHR45663:SF11">
    <property type="entry name" value="GEO12009P1"/>
    <property type="match status" value="1"/>
</dbReference>
<dbReference type="PROSITE" id="PS51352">
    <property type="entry name" value="THIOREDOXIN_2"/>
    <property type="match status" value="1"/>
</dbReference>
<evidence type="ECO:0000313" key="7">
    <source>
        <dbReference type="EMBL" id="KAL3770428.1"/>
    </source>
</evidence>
<sequence>MTALTTILLPTLLLSAQAHWLPHTQHAFKITRGGSASPATETAEELSLDDRVHAAMRRLGLESDESALQEGANCEGGVCTLTETESTPQAVPDDVTDVQTDEAQDIESIAKSISDEYQVPKDIVMAAIYSSFSGEGDNVKVDEQLARNIVKTEVDAISAVSEDCDEVKQLVSEGFDPFFSRRSLAFSDMNIDDARAILIADQEDEDAEQKEMAKANDAPMKTVTVEYPKDFDPTAAVAQPEPQQQKPTPAKKEDVVFEGTTGDLQKLVIESPVPVLLDVYADWCGPCKQLTPALEQICINAGGLLRLVKINTDQQRQISSALEVTSLPTVFGIKDGKIINMFQGMPRDETMIRNFLMGLMIPGQSFNPPVTAESKAKYEELSAKLLKLSAAASFSFSARERLQNKILKELDELVNVISGDDEESTVGMAVADDAARVLRSLMSNVIRNPFEEKFRRIKLDNKVIASKVAKYEPCMRILRSIGFVQDGDSALSVAKGKNIVNIASFVLGRDMIDKWIDKNRYQISAANRKRKDEIERVRLAAEAEERSKNEVEMSESEEVEVEDDNTCTIKLRVEGKKKVHDIVMEEDDTLNALLDKLPFTVEDGETVQFTCAAKRLIVKSTDTGTMQKSLAELKLTPTASIVVKIGEGKSDVSKGSLAQRASAAQKKKTGSHSMHSIGLYSKNDGAKAEEFDGGGGVMYEHDVTDDEDEGDEVNSNQEENDVDQQSE</sequence>
<dbReference type="CDD" id="cd09212">
    <property type="entry name" value="PUB"/>
    <property type="match status" value="1"/>
</dbReference>
<feature type="domain" description="Thioredoxin" evidence="6">
    <location>
        <begin position="235"/>
        <end position="361"/>
    </location>
</feature>
<proteinExistence type="predicted"/>
<evidence type="ECO:0000256" key="3">
    <source>
        <dbReference type="ARBA" id="ARBA00023157"/>
    </source>
</evidence>
<dbReference type="Gene3D" id="1.20.58.2190">
    <property type="match status" value="1"/>
</dbReference>
<dbReference type="Proteomes" id="UP001530400">
    <property type="component" value="Unassembled WGS sequence"/>
</dbReference>
<dbReference type="CDD" id="cd02947">
    <property type="entry name" value="TRX_family"/>
    <property type="match status" value="1"/>
</dbReference>
<dbReference type="InterPro" id="IPR036339">
    <property type="entry name" value="PUB-like_dom_sf"/>
</dbReference>
<keyword evidence="2" id="KW-0249">Electron transport</keyword>
<dbReference type="SMART" id="SM00580">
    <property type="entry name" value="PUG"/>
    <property type="match status" value="1"/>
</dbReference>
<gene>
    <name evidence="7" type="ORF">ACHAWO_009508</name>
</gene>
<evidence type="ECO:0000256" key="2">
    <source>
        <dbReference type="ARBA" id="ARBA00022982"/>
    </source>
</evidence>
<dbReference type="InterPro" id="IPR017937">
    <property type="entry name" value="Thioredoxin_CS"/>
</dbReference>
<dbReference type="AlphaFoldDB" id="A0ABD3N2Y4"/>
<dbReference type="InterPro" id="IPR018997">
    <property type="entry name" value="PUB_domain"/>
</dbReference>
<comment type="caution">
    <text evidence="7">The sequence shown here is derived from an EMBL/GenBank/DDBJ whole genome shotgun (WGS) entry which is preliminary data.</text>
</comment>
<organism evidence="7 8">
    <name type="scientific">Cyclotella atomus</name>
    <dbReference type="NCBI Taxonomy" id="382360"/>
    <lineage>
        <taxon>Eukaryota</taxon>
        <taxon>Sar</taxon>
        <taxon>Stramenopiles</taxon>
        <taxon>Ochrophyta</taxon>
        <taxon>Bacillariophyta</taxon>
        <taxon>Coscinodiscophyceae</taxon>
        <taxon>Thalassiosirophycidae</taxon>
        <taxon>Stephanodiscales</taxon>
        <taxon>Stephanodiscaceae</taxon>
        <taxon>Cyclotella</taxon>
    </lineage>
</organism>
<feature type="chain" id="PRO_5044809084" description="Thioredoxin domain-containing protein" evidence="5">
    <location>
        <begin position="19"/>
        <end position="727"/>
    </location>
</feature>
<feature type="region of interest" description="Disordered" evidence="4">
    <location>
        <begin position="653"/>
        <end position="727"/>
    </location>
</feature>
<reference evidence="7 8" key="1">
    <citation type="submission" date="2024-10" db="EMBL/GenBank/DDBJ databases">
        <title>Updated reference genomes for cyclostephanoid diatoms.</title>
        <authorList>
            <person name="Roberts W.R."/>
            <person name="Alverson A.J."/>
        </authorList>
    </citation>
    <scope>NUCLEOTIDE SEQUENCE [LARGE SCALE GENOMIC DNA]</scope>
    <source>
        <strain evidence="7 8">AJA010-31</strain>
    </source>
</reference>
<evidence type="ECO:0000313" key="8">
    <source>
        <dbReference type="Proteomes" id="UP001530400"/>
    </source>
</evidence>
<dbReference type="PROSITE" id="PS00194">
    <property type="entry name" value="THIOREDOXIN_1"/>
    <property type="match status" value="1"/>
</dbReference>
<dbReference type="PANTHER" id="PTHR45663">
    <property type="entry name" value="GEO12009P1"/>
    <property type="match status" value="1"/>
</dbReference>
<dbReference type="InterPro" id="IPR036249">
    <property type="entry name" value="Thioredoxin-like_sf"/>
</dbReference>
<evidence type="ECO:0000259" key="6">
    <source>
        <dbReference type="PROSITE" id="PS51352"/>
    </source>
</evidence>
<feature type="compositionally biased region" description="Acidic residues" evidence="4">
    <location>
        <begin position="703"/>
        <end position="727"/>
    </location>
</feature>
<keyword evidence="8" id="KW-1185">Reference proteome</keyword>
<accession>A0ABD3N2Y4</accession>
<dbReference type="Pfam" id="PF09409">
    <property type="entry name" value="PUB"/>
    <property type="match status" value="1"/>
</dbReference>
<evidence type="ECO:0000256" key="1">
    <source>
        <dbReference type="ARBA" id="ARBA00022448"/>
    </source>
</evidence>
<dbReference type="Gene3D" id="3.40.30.10">
    <property type="entry name" value="Glutaredoxin"/>
    <property type="match status" value="1"/>
</dbReference>